<dbReference type="KEGG" id="vg:65129967"/>
<dbReference type="RefSeq" id="YP_010111563.1">
    <property type="nucleotide sequence ID" value="NC_055882.1"/>
</dbReference>
<organism evidence="1 2">
    <name type="scientific">uncultured phage cr116_1</name>
    <dbReference type="NCBI Taxonomy" id="2772073"/>
    <lineage>
        <taxon>Viruses</taxon>
        <taxon>Duplodnaviria</taxon>
        <taxon>Heunggongvirae</taxon>
        <taxon>Uroviricota</taxon>
        <taxon>Caudoviricetes</taxon>
        <taxon>Crassvirales</taxon>
        <taxon>Steigviridae</taxon>
        <taxon>Asinivirinae</taxon>
        <taxon>Pamirivirus</taxon>
        <taxon>Pamirivirus faecium</taxon>
    </lineage>
</organism>
<dbReference type="EMBL" id="MT774389">
    <property type="protein sequence ID" value="QOR59405.1"/>
    <property type="molecule type" value="Genomic_DNA"/>
</dbReference>
<reference evidence="1 2" key="1">
    <citation type="submission" date="2020-07" db="EMBL/GenBank/DDBJ databases">
        <title>Taxonomic proposal: Crassvirales, a new order of highly abundant and diverse bacterial viruses.</title>
        <authorList>
            <person name="Shkoporov A.N."/>
            <person name="Stockdale S.R."/>
            <person name="Guerin E."/>
            <person name="Ross R.P."/>
            <person name="Hill C."/>
        </authorList>
    </citation>
    <scope>NUCLEOTIDE SEQUENCE [LARGE SCALE GENOMIC DNA]</scope>
</reference>
<accession>A0A7M1RY85</accession>
<name>A0A7M1RY85_9CAUD</name>
<evidence type="ECO:0000313" key="1">
    <source>
        <dbReference type="EMBL" id="QOR59405.1"/>
    </source>
</evidence>
<proteinExistence type="predicted"/>
<dbReference type="GeneID" id="65129967"/>
<evidence type="ECO:0000313" key="2">
    <source>
        <dbReference type="Proteomes" id="UP000593686"/>
    </source>
</evidence>
<dbReference type="Proteomes" id="UP000593686">
    <property type="component" value="Genome"/>
</dbReference>
<protein>
    <submittedName>
        <fullName evidence="1">HU/IHF-like protein</fullName>
    </submittedName>
</protein>
<sequence length="177" mass="21006">MDNFRREVLKVDKPRVHKVNNSLGVYDAYKWLRKNKWLGMEPMSEHDFYTIIRTMNKALAKDFLHLGSIKLPERMGEITLRKYPAKIILKNGKVQTNLPIDWDATLNLWSEDKDSYKKRTLIRAEEREIFKVLYDKSKALYNNKSFYTFVLNRDIKISLKRQLKNGLLDAFMLCGKT</sequence>
<keyword evidence="2" id="KW-1185">Reference proteome</keyword>